<name>A0A840RXD9_9BURK</name>
<dbReference type="Proteomes" id="UP000571084">
    <property type="component" value="Unassembled WGS sequence"/>
</dbReference>
<sequence>MRPLDGITVITLEHAIAAPFCTRQLADLGARVIKIERPGVGDFARAYDERVRGLASHFVWTNRSKESLTLDVKHAESDPILMQLLETADVLVQNLAPGAAARLGLSYAALHEKFPRLIVCDISGYGVDGPYRDKKAYDLLIQSESGFLSVTGSPDEAAKAGCSIADIAAGTYAYSNILAALIQRGRTGLGCNIDVSMLESMVEWMSYPLYYAFDGAEPPPRAGASHATIYPYGPFTTGDGKTVMLGLQNEREWGLFCDKVLLQPNLTTDPLFSSNSRRTANREALRAIILDVFAPLTAEQVIVRLDAANIANAHMNDMHDLWEHPQLKARARWVNVDTPAGKVPALLPPGVPNTYTPRMDAVPALGEHTDAILAELGYDAAAIAGLRTQQAI</sequence>
<keyword evidence="1 2" id="KW-0808">Transferase</keyword>
<accession>A0A840RXD9</accession>
<evidence type="ECO:0000256" key="1">
    <source>
        <dbReference type="ARBA" id="ARBA00022679"/>
    </source>
</evidence>
<dbReference type="Gene3D" id="3.30.1540.10">
    <property type="entry name" value="formyl-coa transferase, domain 3"/>
    <property type="match status" value="1"/>
</dbReference>
<dbReference type="InterPro" id="IPR050483">
    <property type="entry name" value="CoA-transferase_III_domain"/>
</dbReference>
<dbReference type="EC" id="2.8.3.22" evidence="2"/>
<reference evidence="2 3" key="1">
    <citation type="submission" date="2020-08" db="EMBL/GenBank/DDBJ databases">
        <title>Genomic Encyclopedia of Type Strains, Phase IV (KMG-IV): sequencing the most valuable type-strain genomes for metagenomic binning, comparative biology and taxonomic classification.</title>
        <authorList>
            <person name="Goeker M."/>
        </authorList>
    </citation>
    <scope>NUCLEOTIDE SEQUENCE [LARGE SCALE GENOMIC DNA]</scope>
    <source>
        <strain evidence="2 3">DSM 23240</strain>
    </source>
</reference>
<keyword evidence="3" id="KW-1185">Reference proteome</keyword>
<dbReference type="InterPro" id="IPR044855">
    <property type="entry name" value="CoA-Trfase_III_dom3_sf"/>
</dbReference>
<dbReference type="AlphaFoldDB" id="A0A840RXD9"/>
<dbReference type="SUPFAM" id="SSF89796">
    <property type="entry name" value="CoA-transferase family III (CaiB/BaiF)"/>
    <property type="match status" value="1"/>
</dbReference>
<dbReference type="EMBL" id="JACHHQ010000006">
    <property type="protein sequence ID" value="MBB5201079.1"/>
    <property type="molecule type" value="Genomic_DNA"/>
</dbReference>
<dbReference type="InterPro" id="IPR003673">
    <property type="entry name" value="CoA-Trfase_fam_III"/>
</dbReference>
<dbReference type="GO" id="GO:0008410">
    <property type="term" value="F:CoA-transferase activity"/>
    <property type="evidence" value="ECO:0007669"/>
    <property type="project" value="TreeGrafter"/>
</dbReference>
<proteinExistence type="predicted"/>
<dbReference type="PANTHER" id="PTHR48207">
    <property type="entry name" value="SUCCINATE--HYDROXYMETHYLGLUTARATE COA-TRANSFERASE"/>
    <property type="match status" value="1"/>
</dbReference>
<dbReference type="Gene3D" id="3.40.50.10540">
    <property type="entry name" value="Crotonobetainyl-coa:carnitine coa-transferase, domain 1"/>
    <property type="match status" value="1"/>
</dbReference>
<evidence type="ECO:0000313" key="2">
    <source>
        <dbReference type="EMBL" id="MBB5201079.1"/>
    </source>
</evidence>
<comment type="caution">
    <text evidence="2">The sequence shown here is derived from an EMBL/GenBank/DDBJ whole genome shotgun (WGS) entry which is preliminary data.</text>
</comment>
<dbReference type="Pfam" id="PF02515">
    <property type="entry name" value="CoA_transf_3"/>
    <property type="match status" value="1"/>
</dbReference>
<protein>
    <submittedName>
        <fullName evidence="2">Itaconate CoA-transferase</fullName>
        <ecNumber evidence="2">2.8.3.-</ecNumber>
        <ecNumber evidence="2">2.8.3.22</ecNumber>
    </submittedName>
</protein>
<dbReference type="InterPro" id="IPR023606">
    <property type="entry name" value="CoA-Trfase_III_dom_1_sf"/>
</dbReference>
<dbReference type="RefSeq" id="WP_168056782.1">
    <property type="nucleotide sequence ID" value="NZ_JAAOZT010000012.1"/>
</dbReference>
<evidence type="ECO:0000313" key="3">
    <source>
        <dbReference type="Proteomes" id="UP000571084"/>
    </source>
</evidence>
<organism evidence="2 3">
    <name type="scientific">Glaciimonas immobilis</name>
    <dbReference type="NCBI Taxonomy" id="728004"/>
    <lineage>
        <taxon>Bacteria</taxon>
        <taxon>Pseudomonadati</taxon>
        <taxon>Pseudomonadota</taxon>
        <taxon>Betaproteobacteria</taxon>
        <taxon>Burkholderiales</taxon>
        <taxon>Oxalobacteraceae</taxon>
        <taxon>Glaciimonas</taxon>
    </lineage>
</organism>
<dbReference type="EC" id="2.8.3.-" evidence="2"/>
<dbReference type="PANTHER" id="PTHR48207:SF3">
    <property type="entry name" value="SUCCINATE--HYDROXYMETHYLGLUTARATE COA-TRANSFERASE"/>
    <property type="match status" value="1"/>
</dbReference>
<gene>
    <name evidence="2" type="ORF">HNR39_002928</name>
</gene>